<feature type="transmembrane region" description="Helical" evidence="1">
    <location>
        <begin position="205"/>
        <end position="228"/>
    </location>
</feature>
<protein>
    <recommendedName>
        <fullName evidence="4">G-protein coupled receptors family 2 profile 2 domain-containing protein</fullName>
    </recommendedName>
</protein>
<dbReference type="EMBL" id="JAPXFL010000010">
    <property type="protein sequence ID" value="KAK9500477.1"/>
    <property type="molecule type" value="Genomic_DNA"/>
</dbReference>
<dbReference type="Gene3D" id="1.20.1070.10">
    <property type="entry name" value="Rhodopsin 7-helix transmembrane proteins"/>
    <property type="match status" value="1"/>
</dbReference>
<feature type="transmembrane region" description="Helical" evidence="1">
    <location>
        <begin position="74"/>
        <end position="100"/>
    </location>
</feature>
<evidence type="ECO:0008006" key="4">
    <source>
        <dbReference type="Google" id="ProtNLM"/>
    </source>
</evidence>
<accession>A0AAW1CPZ4</accession>
<dbReference type="InterPro" id="IPR053231">
    <property type="entry name" value="GPCR_LN-TM7"/>
</dbReference>
<reference evidence="2 3" key="1">
    <citation type="submission" date="2022-12" db="EMBL/GenBank/DDBJ databases">
        <title>Chromosome-level genome assembly of true bugs.</title>
        <authorList>
            <person name="Ma L."/>
            <person name="Li H."/>
        </authorList>
    </citation>
    <scope>NUCLEOTIDE SEQUENCE [LARGE SCALE GENOMIC DNA]</scope>
    <source>
        <strain evidence="2">Lab_2022b</strain>
    </source>
</reference>
<feature type="transmembrane region" description="Helical" evidence="1">
    <location>
        <begin position="7"/>
        <end position="27"/>
    </location>
</feature>
<feature type="transmembrane region" description="Helical" evidence="1">
    <location>
        <begin position="168"/>
        <end position="193"/>
    </location>
</feature>
<feature type="transmembrane region" description="Helical" evidence="1">
    <location>
        <begin position="33"/>
        <end position="53"/>
    </location>
</feature>
<name>A0AAW1CPZ4_9HEMI</name>
<dbReference type="PANTHER" id="PTHR45902:SF2">
    <property type="entry name" value="G-PROTEIN COUPLED RECEPTORS FAMILY 2 PROFILE 2 DOMAIN-CONTAINING PROTEIN"/>
    <property type="match status" value="1"/>
</dbReference>
<dbReference type="AlphaFoldDB" id="A0AAW1CPZ4"/>
<keyword evidence="1" id="KW-1133">Transmembrane helix</keyword>
<gene>
    <name evidence="2" type="ORF">O3M35_001734</name>
</gene>
<proteinExistence type="predicted"/>
<feature type="transmembrane region" description="Helical" evidence="1">
    <location>
        <begin position="120"/>
        <end position="141"/>
    </location>
</feature>
<keyword evidence="3" id="KW-1185">Reference proteome</keyword>
<keyword evidence="1" id="KW-0812">Transmembrane</keyword>
<keyword evidence="1" id="KW-0472">Membrane</keyword>
<dbReference type="Proteomes" id="UP001461498">
    <property type="component" value="Unassembled WGS sequence"/>
</dbReference>
<evidence type="ECO:0000313" key="2">
    <source>
        <dbReference type="EMBL" id="KAK9500477.1"/>
    </source>
</evidence>
<sequence>MGTTLMTLLATTFMAQLIYVVGVGGVHDRELCLSISFSLQYLHLSLILWLGLLCRDTLVSVQRGCEDGPRTDRLWCRFAISSLISWSLPAFAVLAAYGATDISHLQPMYKVNCWFVYRPVYLLTYGFPAMVVLCTCICLLIRARIRLTYALSMETRPKVRSRAAKSKGLEVGLCTRLTILLFALELSAVLYAATGAKPFWLLYNLLHSIQGLIMALCATCNSQVLSVYTRRHRRRRSASKLLSKTSSLEDLDWTPLPSTI</sequence>
<comment type="caution">
    <text evidence="2">The sequence shown here is derived from an EMBL/GenBank/DDBJ whole genome shotgun (WGS) entry which is preliminary data.</text>
</comment>
<evidence type="ECO:0000256" key="1">
    <source>
        <dbReference type="SAM" id="Phobius"/>
    </source>
</evidence>
<dbReference type="PANTHER" id="PTHR45902">
    <property type="entry name" value="LATROPHILIN RECEPTOR-LIKE PROTEIN A"/>
    <property type="match status" value="1"/>
</dbReference>
<evidence type="ECO:0000313" key="3">
    <source>
        <dbReference type="Proteomes" id="UP001461498"/>
    </source>
</evidence>
<organism evidence="2 3">
    <name type="scientific">Rhynocoris fuscipes</name>
    <dbReference type="NCBI Taxonomy" id="488301"/>
    <lineage>
        <taxon>Eukaryota</taxon>
        <taxon>Metazoa</taxon>
        <taxon>Ecdysozoa</taxon>
        <taxon>Arthropoda</taxon>
        <taxon>Hexapoda</taxon>
        <taxon>Insecta</taxon>
        <taxon>Pterygota</taxon>
        <taxon>Neoptera</taxon>
        <taxon>Paraneoptera</taxon>
        <taxon>Hemiptera</taxon>
        <taxon>Heteroptera</taxon>
        <taxon>Panheteroptera</taxon>
        <taxon>Cimicomorpha</taxon>
        <taxon>Reduviidae</taxon>
        <taxon>Harpactorinae</taxon>
        <taxon>Harpactorini</taxon>
        <taxon>Rhynocoris</taxon>
    </lineage>
</organism>